<dbReference type="InterPro" id="IPR009705">
    <property type="entry name" value="DUF1286"/>
</dbReference>
<proteinExistence type="predicted"/>
<protein>
    <submittedName>
        <fullName evidence="2">Conjugal transfer protein</fullName>
    </submittedName>
</protein>
<dbReference type="Pfam" id="PF06939">
    <property type="entry name" value="DUF1286"/>
    <property type="match status" value="1"/>
</dbReference>
<feature type="transmembrane region" description="Helical" evidence="1">
    <location>
        <begin position="86"/>
        <end position="103"/>
    </location>
</feature>
<accession>A0A2U9IXH7</accession>
<dbReference type="RefSeq" id="WP_110369836.1">
    <property type="nucleotide sequence ID" value="NZ_CP029287.2"/>
</dbReference>
<reference evidence="2 3" key="1">
    <citation type="submission" date="2018-05" db="EMBL/GenBank/DDBJ databases">
        <title>Complete Genome Sequences of Extremely Thermoacidophilic, Metal-Mobilizing Type-Strain Members of the Archaeal Family Sulfolobaceae: Acidianus brierleyi DSM-1651T, Acidianus sulfidivorans DSM-18786T, Metallosphaera hakonensis DSM-7519T, and Metallosphaera prunae DSM-10039T.</title>
        <authorList>
            <person name="Counts J.A."/>
            <person name="Kelly R.M."/>
        </authorList>
    </citation>
    <scope>NUCLEOTIDE SEQUENCE [LARGE SCALE GENOMIC DNA]</scope>
    <source>
        <strain evidence="2 3">HO1-1</strain>
    </source>
</reference>
<reference evidence="3" key="3">
    <citation type="submission" date="2020-03" db="EMBL/GenBank/DDBJ databases">
        <title>Sequencing and Assembly of Multiple Reported Metal-Biooxidizing Members of the Extremely Thermoacidophilic Archaeal Family Sulfolobaceae.</title>
        <authorList>
            <person name="Counts J.A."/>
            <person name="Kelly R.M."/>
        </authorList>
    </citation>
    <scope>NUCLEOTIDE SEQUENCE [LARGE SCALE GENOMIC DNA]</scope>
    <source>
        <strain evidence="3">HO1-1</strain>
    </source>
</reference>
<gene>
    <name evidence="2" type="ORF">DFR87_11195</name>
</gene>
<name>A0A2U9IXH7_9CREN</name>
<organism evidence="2 3">
    <name type="scientific">Metallosphaera hakonensis JCM 8857 = DSM 7519</name>
    <dbReference type="NCBI Taxonomy" id="1293036"/>
    <lineage>
        <taxon>Archaea</taxon>
        <taxon>Thermoproteota</taxon>
        <taxon>Thermoprotei</taxon>
        <taxon>Sulfolobales</taxon>
        <taxon>Sulfolobaceae</taxon>
        <taxon>Metallosphaera</taxon>
    </lineage>
</organism>
<sequence length="162" mass="17987">MKLVTHYVFTTGILTIMATPFLGFYSGLIFSFIISWVSNTLIDRLGHETRGGYIRRTPRTHTLFRSIPWGLIPAVPIAILGGDLPIMVLGVIAGPSHMLLDVFTERGIYVKRCGKWKRLALAHFSYNNPLVNGIAIVIGALLLYLALQVQDQSVLTVSHLLQ</sequence>
<dbReference type="OrthoDB" id="34167at2157"/>
<evidence type="ECO:0000313" key="2">
    <source>
        <dbReference type="EMBL" id="AWS00704.1"/>
    </source>
</evidence>
<keyword evidence="1" id="KW-1133">Transmembrane helix</keyword>
<reference evidence="3" key="2">
    <citation type="submission" date="2020-03" db="EMBL/GenBank/DDBJ databases">
        <title>Complete Genome Sequences of Extremely Thermoacidophilic, Metal-Mobilizing Type-Strain Members of the Archaeal Family Sulfolobaceae: Acidianus brierleyi DSM-1651T, Acidianus sulfidivorans DSM-18786T, Metallosphaera hakonensis DSM-7519T, and Metallosphaera prunae DSM-10039T.</title>
        <authorList>
            <person name="Counts J.A."/>
            <person name="Kelly R.M."/>
        </authorList>
    </citation>
    <scope>NUCLEOTIDE SEQUENCE [LARGE SCALE GENOMIC DNA]</scope>
    <source>
        <strain evidence="3">HO1-1</strain>
    </source>
</reference>
<evidence type="ECO:0000256" key="1">
    <source>
        <dbReference type="SAM" id="Phobius"/>
    </source>
</evidence>
<feature type="transmembrane region" description="Helical" evidence="1">
    <location>
        <begin position="63"/>
        <end position="80"/>
    </location>
</feature>
<keyword evidence="1" id="KW-0812">Transmembrane</keyword>
<dbReference type="GeneID" id="99614382"/>
<keyword evidence="3" id="KW-1185">Reference proteome</keyword>
<dbReference type="Proteomes" id="UP000247586">
    <property type="component" value="Chromosome"/>
</dbReference>
<dbReference type="AlphaFoldDB" id="A0A2U9IXH7"/>
<dbReference type="EMBL" id="CP029287">
    <property type="protein sequence ID" value="AWS00704.1"/>
    <property type="molecule type" value="Genomic_DNA"/>
</dbReference>
<feature type="transmembrane region" description="Helical" evidence="1">
    <location>
        <begin position="124"/>
        <end position="147"/>
    </location>
</feature>
<dbReference type="STRING" id="1293036.GCA_001315825_01309"/>
<evidence type="ECO:0000313" key="3">
    <source>
        <dbReference type="Proteomes" id="UP000247586"/>
    </source>
</evidence>
<feature type="transmembrane region" description="Helical" evidence="1">
    <location>
        <begin position="20"/>
        <end position="42"/>
    </location>
</feature>
<dbReference type="KEGG" id="mhk:DFR87_11195"/>
<keyword evidence="1" id="KW-0472">Membrane</keyword>